<comment type="caution">
    <text evidence="1">The sequence shown here is derived from an EMBL/GenBank/DDBJ whole genome shotgun (WGS) entry which is preliminary data.</text>
</comment>
<sequence>MRYVGGALVRSLLTTYFFTSDDPFGDRQDLTNNNNSCHNGLLLTVHKIATCLGKVILISDLVLAILVVIIKAQVVCAVEEIKA</sequence>
<accession>A0A9N8ZIF1</accession>
<proteinExistence type="predicted"/>
<keyword evidence="2" id="KW-1185">Reference proteome</keyword>
<protein>
    <submittedName>
        <fullName evidence="1">7509_t:CDS:1</fullName>
    </submittedName>
</protein>
<organism evidence="1 2">
    <name type="scientific">Paraglomus occultum</name>
    <dbReference type="NCBI Taxonomy" id="144539"/>
    <lineage>
        <taxon>Eukaryota</taxon>
        <taxon>Fungi</taxon>
        <taxon>Fungi incertae sedis</taxon>
        <taxon>Mucoromycota</taxon>
        <taxon>Glomeromycotina</taxon>
        <taxon>Glomeromycetes</taxon>
        <taxon>Paraglomerales</taxon>
        <taxon>Paraglomeraceae</taxon>
        <taxon>Paraglomus</taxon>
    </lineage>
</organism>
<name>A0A9N8ZIF1_9GLOM</name>
<gene>
    <name evidence="1" type="ORF">POCULU_LOCUS2363</name>
</gene>
<evidence type="ECO:0000313" key="1">
    <source>
        <dbReference type="EMBL" id="CAG8496793.1"/>
    </source>
</evidence>
<evidence type="ECO:0000313" key="2">
    <source>
        <dbReference type="Proteomes" id="UP000789572"/>
    </source>
</evidence>
<reference evidence="1" key="1">
    <citation type="submission" date="2021-06" db="EMBL/GenBank/DDBJ databases">
        <authorList>
            <person name="Kallberg Y."/>
            <person name="Tangrot J."/>
            <person name="Rosling A."/>
        </authorList>
    </citation>
    <scope>NUCLEOTIDE SEQUENCE</scope>
    <source>
        <strain evidence="1">IA702</strain>
    </source>
</reference>
<dbReference type="AlphaFoldDB" id="A0A9N8ZIF1"/>
<dbReference type="EMBL" id="CAJVPJ010000217">
    <property type="protein sequence ID" value="CAG8496793.1"/>
    <property type="molecule type" value="Genomic_DNA"/>
</dbReference>
<dbReference type="Proteomes" id="UP000789572">
    <property type="component" value="Unassembled WGS sequence"/>
</dbReference>